<feature type="coiled-coil region" evidence="1">
    <location>
        <begin position="645"/>
        <end position="679"/>
    </location>
</feature>
<gene>
    <name evidence="5" type="ORF">LITE_LOCUS5356</name>
</gene>
<dbReference type="PANTHER" id="PTHR35705">
    <property type="entry name" value="WPP DOMAIN-INTERACTING TAIL-ANCHORED PROTEIN 1"/>
    <property type="match status" value="1"/>
</dbReference>
<keyword evidence="3" id="KW-0472">Membrane</keyword>
<evidence type="ECO:0000313" key="5">
    <source>
        <dbReference type="EMBL" id="CAI0387151.1"/>
    </source>
</evidence>
<dbReference type="InterPro" id="IPR058610">
    <property type="entry name" value="WIT1_2_N"/>
</dbReference>
<feature type="transmembrane region" description="Helical" evidence="3">
    <location>
        <begin position="726"/>
        <end position="742"/>
    </location>
</feature>
<sequence length="753" mass="84072">MKAHISPAATACATASQDWSIYLDTKLSLSTESTSGSVPTLTPTSTLRLGVSNPGREDEGRDPPRSRGKKKKKKKKKQAAIRMADAYEISAFPDDINNSDMMADSSKTDLYVEISSNGEVVEINPGDILTRVELDLAYASEKSLNLSLFTMQVANREGDFEALVSASNVDLFSDTAGKGLEFDLLSGILEFLVSELDQFLGNLQADIDEVSGILFSYKDAGGISFVLEEKLQDCKASLQQLQDQVSDICAQSSEFRRTLSSVHGEPSGGNGGMYSPENDQPANKNSMIDMKTAEHQRQILRMLEKSLAREIDHEKKLAESNQLEEELRHRLQSAEEDAYFMDEEVIDVWERCFAAENTAEILMGTSKELLGQLQVLQFNLTCTSQREAYLKSRLKESSDQLDAKETALQKFNSSSSKLNDFLLAQTDSLKAKLAEAEDKLVLANSEAFTLSEKVCLLEKQLKESECQEDHSISNSEITRLVSENEDLMVKLSKAESKAESEERKCQLLTETNMELNEEIEILKHKSEKVGGLEKQLKDYDIRIQHAEASAEASQEKQTMLYSTIGDMENLIEDLKLKVCKAEGHADSAEDKCIILSESNAELNEELGFLRGRLERLEAYLNRCEETKLVAAKGISFQSKVMTDLVMQLAIERERLRKQLSSLALENRTLLTQRQQTEDEKHLATDKKESDILAGGSKVEGSRETMLDGETKAGAVVDVGLSNQKQVLMAMVVVFISATFYLLQPEIREFFRRY</sequence>
<evidence type="ECO:0000256" key="3">
    <source>
        <dbReference type="SAM" id="Phobius"/>
    </source>
</evidence>
<feature type="compositionally biased region" description="Basic and acidic residues" evidence="2">
    <location>
        <begin position="55"/>
        <end position="65"/>
    </location>
</feature>
<feature type="compositionally biased region" description="Polar residues" evidence="2">
    <location>
        <begin position="31"/>
        <end position="47"/>
    </location>
</feature>
<protein>
    <recommendedName>
        <fullName evidence="4">WIT1/2 N-terminal helical bundle domain-containing protein</fullName>
    </recommendedName>
</protein>
<dbReference type="Proteomes" id="UP001154282">
    <property type="component" value="Unassembled WGS sequence"/>
</dbReference>
<feature type="coiled-coil region" evidence="1">
    <location>
        <begin position="477"/>
        <end position="556"/>
    </location>
</feature>
<feature type="region of interest" description="Disordered" evidence="2">
    <location>
        <begin position="31"/>
        <end position="77"/>
    </location>
</feature>
<organism evidence="5 6">
    <name type="scientific">Linum tenue</name>
    <dbReference type="NCBI Taxonomy" id="586396"/>
    <lineage>
        <taxon>Eukaryota</taxon>
        <taxon>Viridiplantae</taxon>
        <taxon>Streptophyta</taxon>
        <taxon>Embryophyta</taxon>
        <taxon>Tracheophyta</taxon>
        <taxon>Spermatophyta</taxon>
        <taxon>Magnoliopsida</taxon>
        <taxon>eudicotyledons</taxon>
        <taxon>Gunneridae</taxon>
        <taxon>Pentapetalae</taxon>
        <taxon>rosids</taxon>
        <taxon>fabids</taxon>
        <taxon>Malpighiales</taxon>
        <taxon>Linaceae</taxon>
        <taxon>Linum</taxon>
    </lineage>
</organism>
<dbReference type="InterPro" id="IPR039976">
    <property type="entry name" value="WIT1/WIT2"/>
</dbReference>
<evidence type="ECO:0000313" key="6">
    <source>
        <dbReference type="Proteomes" id="UP001154282"/>
    </source>
</evidence>
<evidence type="ECO:0000256" key="1">
    <source>
        <dbReference type="SAM" id="Coils"/>
    </source>
</evidence>
<dbReference type="Pfam" id="PF26581">
    <property type="entry name" value="WIT1_2_N"/>
    <property type="match status" value="1"/>
</dbReference>
<keyword evidence="1" id="KW-0175">Coiled coil</keyword>
<dbReference type="AlphaFoldDB" id="A0AAV0HPC2"/>
<dbReference type="EMBL" id="CAMGYJ010000002">
    <property type="protein sequence ID" value="CAI0387151.1"/>
    <property type="molecule type" value="Genomic_DNA"/>
</dbReference>
<keyword evidence="3" id="KW-1133">Transmembrane helix</keyword>
<keyword evidence="6" id="KW-1185">Reference proteome</keyword>
<accession>A0AAV0HPC2</accession>
<comment type="caution">
    <text evidence="5">The sequence shown here is derived from an EMBL/GenBank/DDBJ whole genome shotgun (WGS) entry which is preliminary data.</text>
</comment>
<feature type="compositionally biased region" description="Basic residues" evidence="2">
    <location>
        <begin position="66"/>
        <end position="77"/>
    </location>
</feature>
<feature type="coiled-coil region" evidence="1">
    <location>
        <begin position="585"/>
        <end position="619"/>
    </location>
</feature>
<evidence type="ECO:0000256" key="2">
    <source>
        <dbReference type="SAM" id="MobiDB-lite"/>
    </source>
</evidence>
<evidence type="ECO:0000259" key="4">
    <source>
        <dbReference type="Pfam" id="PF26581"/>
    </source>
</evidence>
<dbReference type="PANTHER" id="PTHR35705:SF1">
    <property type="entry name" value="WPP DOMAIN-INTERACTING TAIL-ANCHORED PROTEIN 1"/>
    <property type="match status" value="1"/>
</dbReference>
<feature type="region of interest" description="Disordered" evidence="2">
    <location>
        <begin position="260"/>
        <end position="284"/>
    </location>
</feature>
<name>A0AAV0HPC2_9ROSI</name>
<feature type="coiled-coil region" evidence="1">
    <location>
        <begin position="224"/>
        <end position="251"/>
    </location>
</feature>
<feature type="coiled-coil region" evidence="1">
    <location>
        <begin position="419"/>
        <end position="446"/>
    </location>
</feature>
<reference evidence="5" key="1">
    <citation type="submission" date="2022-08" db="EMBL/GenBank/DDBJ databases">
        <authorList>
            <person name="Gutierrez-Valencia J."/>
        </authorList>
    </citation>
    <scope>NUCLEOTIDE SEQUENCE</scope>
</reference>
<feature type="domain" description="WIT1/2 N-terminal helical bundle" evidence="4">
    <location>
        <begin position="126"/>
        <end position="261"/>
    </location>
</feature>
<proteinExistence type="predicted"/>
<keyword evidence="3" id="KW-0812">Transmembrane</keyword>